<dbReference type="STRING" id="87541.AWM71_06705"/>
<keyword evidence="2" id="KW-0238">DNA-binding</keyword>
<gene>
    <name evidence="2" type="ORF">HMPREF3187_01778</name>
</gene>
<proteinExistence type="predicted"/>
<dbReference type="Gene3D" id="1.10.260.40">
    <property type="entry name" value="lambda repressor-like DNA-binding domains"/>
    <property type="match status" value="1"/>
</dbReference>
<protein>
    <submittedName>
        <fullName evidence="2">DNA-binding helix-turn-helix protein</fullName>
    </submittedName>
</protein>
<dbReference type="OrthoDB" id="2168837at2"/>
<evidence type="ECO:0000259" key="1">
    <source>
        <dbReference type="PROSITE" id="PS50943"/>
    </source>
</evidence>
<evidence type="ECO:0000313" key="3">
    <source>
        <dbReference type="Proteomes" id="UP000070422"/>
    </source>
</evidence>
<dbReference type="Proteomes" id="UP000070422">
    <property type="component" value="Unassembled WGS sequence"/>
</dbReference>
<dbReference type="InterPro" id="IPR001387">
    <property type="entry name" value="Cro/C1-type_HTH"/>
</dbReference>
<evidence type="ECO:0000313" key="2">
    <source>
        <dbReference type="EMBL" id="KXB33135.1"/>
    </source>
</evidence>
<dbReference type="InterPro" id="IPR010982">
    <property type="entry name" value="Lambda_DNA-bd_dom_sf"/>
</dbReference>
<feature type="domain" description="HTH cro/C1-type" evidence="1">
    <location>
        <begin position="40"/>
        <end position="72"/>
    </location>
</feature>
<dbReference type="EMBL" id="LSCQ01000103">
    <property type="protein sequence ID" value="KXB33135.1"/>
    <property type="molecule type" value="Genomic_DNA"/>
</dbReference>
<sequence>MEVNKKDLGTRIKRIRVSKKQTLESFADSIKNITGLKTGKSNVSKWERGENIPNDMTLQAIADLGGISVDELMYGNKEEFAESLIYAYIFSYVEKNKGKEECRYILEQPFKFAKSVKNDFMDLFTKEDWFSNKSGLDNFSYSQLKNNVLEFVNDELAKSFIILNNKQLIEKFYFPILDLDCEIEDIKHCSQKLPDDVDKDLVNQLQAILSNTKMLLSLLWEKYEKDDQRFIIEPKLEEEQNNKI</sequence>
<dbReference type="PATRIC" id="fig|87541.4.peg.1758"/>
<dbReference type="Pfam" id="PF01381">
    <property type="entry name" value="HTH_3"/>
    <property type="match status" value="1"/>
</dbReference>
<dbReference type="GO" id="GO:0003677">
    <property type="term" value="F:DNA binding"/>
    <property type="evidence" value="ECO:0007669"/>
    <property type="project" value="UniProtKB-KW"/>
</dbReference>
<dbReference type="SUPFAM" id="SSF47413">
    <property type="entry name" value="lambda repressor-like DNA-binding domains"/>
    <property type="match status" value="1"/>
</dbReference>
<reference evidence="2 3" key="1">
    <citation type="submission" date="2016-01" db="EMBL/GenBank/DDBJ databases">
        <authorList>
            <person name="Oliw E.H."/>
        </authorList>
    </citation>
    <scope>NUCLEOTIDE SEQUENCE [LARGE SCALE GENOMIC DNA]</scope>
    <source>
        <strain evidence="2 3">KA00635</strain>
    </source>
</reference>
<dbReference type="RefSeq" id="WP_060937385.1">
    <property type="nucleotide sequence ID" value="NZ_KQ959338.1"/>
</dbReference>
<dbReference type="SMART" id="SM00530">
    <property type="entry name" value="HTH_XRE"/>
    <property type="match status" value="1"/>
</dbReference>
<dbReference type="CDD" id="cd00093">
    <property type="entry name" value="HTH_XRE"/>
    <property type="match status" value="1"/>
</dbReference>
<name>A0A133XQD4_9LACT</name>
<dbReference type="PROSITE" id="PS50943">
    <property type="entry name" value="HTH_CROC1"/>
    <property type="match status" value="1"/>
</dbReference>
<comment type="caution">
    <text evidence="2">The sequence shown here is derived from an EMBL/GenBank/DDBJ whole genome shotgun (WGS) entry which is preliminary data.</text>
</comment>
<dbReference type="AlphaFoldDB" id="A0A133XQD4"/>
<organism evidence="2 3">
    <name type="scientific">Aerococcus christensenii</name>
    <dbReference type="NCBI Taxonomy" id="87541"/>
    <lineage>
        <taxon>Bacteria</taxon>
        <taxon>Bacillati</taxon>
        <taxon>Bacillota</taxon>
        <taxon>Bacilli</taxon>
        <taxon>Lactobacillales</taxon>
        <taxon>Aerococcaceae</taxon>
        <taxon>Aerococcus</taxon>
    </lineage>
</organism>
<accession>A0A133XQD4</accession>